<name>A0A7V1PW49_CALAY</name>
<dbReference type="AlphaFoldDB" id="A0A7V1PW49"/>
<dbReference type="Proteomes" id="UP000886005">
    <property type="component" value="Unassembled WGS sequence"/>
</dbReference>
<gene>
    <name evidence="1" type="ORF">ENJ10_11165</name>
</gene>
<reference evidence="1" key="1">
    <citation type="journal article" date="2020" name="mSystems">
        <title>Genome- and Community-Level Interaction Insights into Carbon Utilization and Element Cycling Functions of Hydrothermarchaeota in Hydrothermal Sediment.</title>
        <authorList>
            <person name="Zhou Z."/>
            <person name="Liu Y."/>
            <person name="Xu W."/>
            <person name="Pan J."/>
            <person name="Luo Z.H."/>
            <person name="Li M."/>
        </authorList>
    </citation>
    <scope>NUCLEOTIDE SEQUENCE [LARGE SCALE GENOMIC DNA]</scope>
    <source>
        <strain evidence="1">HyVt-456</strain>
    </source>
</reference>
<dbReference type="EMBL" id="DRLD01000309">
    <property type="protein sequence ID" value="HED11237.1"/>
    <property type="molecule type" value="Genomic_DNA"/>
</dbReference>
<organism evidence="1">
    <name type="scientific">Caldithrix abyssi</name>
    <dbReference type="NCBI Taxonomy" id="187145"/>
    <lineage>
        <taxon>Bacteria</taxon>
        <taxon>Pseudomonadati</taxon>
        <taxon>Calditrichota</taxon>
        <taxon>Calditrichia</taxon>
        <taxon>Calditrichales</taxon>
        <taxon>Calditrichaceae</taxon>
        <taxon>Caldithrix</taxon>
    </lineage>
</organism>
<protein>
    <recommendedName>
        <fullName evidence="2">DUF86 domain-containing protein</fullName>
    </recommendedName>
</protein>
<comment type="caution">
    <text evidence="1">The sequence shown here is derived from an EMBL/GenBank/DDBJ whole genome shotgun (WGS) entry which is preliminary data.</text>
</comment>
<evidence type="ECO:0000313" key="1">
    <source>
        <dbReference type="EMBL" id="HED11237.1"/>
    </source>
</evidence>
<accession>A0A7V1PW49</accession>
<proteinExistence type="predicted"/>
<sequence length="134" mass="15850">MLDYLAGDIEKVKKDLQRIHFLLTEPETEDIRRETYSRFKEVFTRVVDLLDHFIEREYGVDTKNMADTLQQGQVLKLYNSPTYKRLGELAADMGQEGVDMELVFGRIRDDYVFLMRLLLDMLSRYGEEVDTDEQ</sequence>
<evidence type="ECO:0008006" key="2">
    <source>
        <dbReference type="Google" id="ProtNLM"/>
    </source>
</evidence>